<sequence length="112" mass="12630">MKYRAIFRIYGLVIANILLIMGGQLGYLYIVGPISMEDGRPMTLPEIPFLGLLIIILIIAGSLIIAAILQKTPAPIRYISINNRPYTREVRDDTNDSESSIYRPNYPGQFSR</sequence>
<evidence type="ECO:0000256" key="2">
    <source>
        <dbReference type="SAM" id="Phobius"/>
    </source>
</evidence>
<keyword evidence="2" id="KW-0812">Transmembrane</keyword>
<feature type="region of interest" description="Disordered" evidence="1">
    <location>
        <begin position="89"/>
        <end position="112"/>
    </location>
</feature>
<dbReference type="AlphaFoldDB" id="A0A7J4CZK5"/>
<feature type="transmembrane region" description="Helical" evidence="2">
    <location>
        <begin position="7"/>
        <end position="29"/>
    </location>
</feature>
<keyword evidence="2" id="KW-0472">Membrane</keyword>
<organism evidence="3 4">
    <name type="scientific">Marine Group III euryarchaeote</name>
    <dbReference type="NCBI Taxonomy" id="2173149"/>
    <lineage>
        <taxon>Archaea</taxon>
        <taxon>Methanobacteriati</taxon>
        <taxon>Thermoplasmatota</taxon>
        <taxon>Thermoplasmata</taxon>
        <taxon>Candidatus Thermoprofundales</taxon>
    </lineage>
</organism>
<feature type="compositionally biased region" description="Polar residues" evidence="1">
    <location>
        <begin position="97"/>
        <end position="112"/>
    </location>
</feature>
<feature type="transmembrane region" description="Helical" evidence="2">
    <location>
        <begin position="49"/>
        <end position="69"/>
    </location>
</feature>
<protein>
    <submittedName>
        <fullName evidence="3">Uncharacterized protein</fullName>
    </submittedName>
</protein>
<comment type="caution">
    <text evidence="3">The sequence shown here is derived from an EMBL/GenBank/DDBJ whole genome shotgun (WGS) entry which is preliminary data.</text>
</comment>
<name>A0A7J4CZK5_9ARCH</name>
<reference evidence="4" key="1">
    <citation type="journal article" date="2019" name="bioRxiv">
        <title>Genome diversification in globally distributed novel marine Proteobacteria is linked to environmental adaptation.</title>
        <authorList>
            <person name="Zhou Z."/>
            <person name="Tran P.Q."/>
            <person name="Kieft K."/>
            <person name="Anantharaman K."/>
        </authorList>
    </citation>
    <scope>NUCLEOTIDE SEQUENCE [LARGE SCALE GENOMIC DNA]</scope>
</reference>
<dbReference type="Proteomes" id="UP000589132">
    <property type="component" value="Unassembled WGS sequence"/>
</dbReference>
<evidence type="ECO:0000256" key="1">
    <source>
        <dbReference type="SAM" id="MobiDB-lite"/>
    </source>
</evidence>
<feature type="non-terminal residue" evidence="3">
    <location>
        <position position="112"/>
    </location>
</feature>
<keyword evidence="2" id="KW-1133">Transmembrane helix</keyword>
<gene>
    <name evidence="3" type="ORF">EYO15_02925</name>
</gene>
<evidence type="ECO:0000313" key="3">
    <source>
        <dbReference type="EMBL" id="HIA98115.1"/>
    </source>
</evidence>
<accession>A0A7J4CZK5</accession>
<dbReference type="EMBL" id="DTTC01000187">
    <property type="protein sequence ID" value="HIA98115.1"/>
    <property type="molecule type" value="Genomic_DNA"/>
</dbReference>
<evidence type="ECO:0000313" key="4">
    <source>
        <dbReference type="Proteomes" id="UP000589132"/>
    </source>
</evidence>
<proteinExistence type="predicted"/>